<feature type="compositionally biased region" description="Low complexity" evidence="8">
    <location>
        <begin position="304"/>
        <end position="327"/>
    </location>
</feature>
<evidence type="ECO:0000256" key="3">
    <source>
        <dbReference type="ARBA" id="ARBA00022679"/>
    </source>
</evidence>
<feature type="binding site" evidence="7">
    <location>
        <position position="41"/>
    </location>
    <ligand>
        <name>ATP</name>
        <dbReference type="ChEBI" id="CHEBI:30616"/>
    </ligand>
</feature>
<evidence type="ECO:0000313" key="12">
    <source>
        <dbReference type="Proteomes" id="UP001206128"/>
    </source>
</evidence>
<keyword evidence="5" id="KW-0418">Kinase</keyword>
<dbReference type="EMBL" id="JAMTCK010000005">
    <property type="protein sequence ID" value="MCP2165744.1"/>
    <property type="molecule type" value="Genomic_DNA"/>
</dbReference>
<keyword evidence="3" id="KW-0808">Transferase</keyword>
<reference evidence="11" key="1">
    <citation type="submission" date="2022-06" db="EMBL/GenBank/DDBJ databases">
        <title>Genomic Encyclopedia of Archaeal and Bacterial Type Strains, Phase II (KMG-II): from individual species to whole genera.</title>
        <authorList>
            <person name="Goeker M."/>
        </authorList>
    </citation>
    <scope>NUCLEOTIDE SEQUENCE</scope>
    <source>
        <strain evidence="11">DSM 43935</strain>
    </source>
</reference>
<dbReference type="PROSITE" id="PS00108">
    <property type="entry name" value="PROTEIN_KINASE_ST"/>
    <property type="match status" value="1"/>
</dbReference>
<dbReference type="InterPro" id="IPR008271">
    <property type="entry name" value="Ser/Thr_kinase_AS"/>
</dbReference>
<evidence type="ECO:0000256" key="9">
    <source>
        <dbReference type="SAM" id="Phobius"/>
    </source>
</evidence>
<dbReference type="PANTHER" id="PTHR43289:SF6">
    <property type="entry name" value="SERINE_THREONINE-PROTEIN KINASE NEKL-3"/>
    <property type="match status" value="1"/>
</dbReference>
<feature type="compositionally biased region" description="Polar residues" evidence="8">
    <location>
        <begin position="383"/>
        <end position="393"/>
    </location>
</feature>
<evidence type="ECO:0000256" key="2">
    <source>
        <dbReference type="ARBA" id="ARBA00022527"/>
    </source>
</evidence>
<dbReference type="InterPro" id="IPR000719">
    <property type="entry name" value="Prot_kinase_dom"/>
</dbReference>
<protein>
    <recommendedName>
        <fullName evidence="1">non-specific serine/threonine protein kinase</fullName>
        <ecNumber evidence="1">2.7.11.1</ecNumber>
    </recommendedName>
</protein>
<dbReference type="SUPFAM" id="SSF56112">
    <property type="entry name" value="Protein kinase-like (PK-like)"/>
    <property type="match status" value="1"/>
</dbReference>
<dbReference type="GO" id="GO:0005524">
    <property type="term" value="F:ATP binding"/>
    <property type="evidence" value="ECO:0007669"/>
    <property type="project" value="UniProtKB-UniRule"/>
</dbReference>
<dbReference type="PANTHER" id="PTHR43289">
    <property type="entry name" value="MITOGEN-ACTIVATED PROTEIN KINASE KINASE KINASE 20-RELATED"/>
    <property type="match status" value="1"/>
</dbReference>
<dbReference type="PROSITE" id="PS00107">
    <property type="entry name" value="PROTEIN_KINASE_ATP"/>
    <property type="match status" value="1"/>
</dbReference>
<dbReference type="PROSITE" id="PS50011">
    <property type="entry name" value="PROTEIN_KINASE_DOM"/>
    <property type="match status" value="1"/>
</dbReference>
<dbReference type="InterPro" id="IPR017441">
    <property type="entry name" value="Protein_kinase_ATP_BS"/>
</dbReference>
<dbReference type="GO" id="GO:0004674">
    <property type="term" value="F:protein serine/threonine kinase activity"/>
    <property type="evidence" value="ECO:0007669"/>
    <property type="project" value="UniProtKB-KW"/>
</dbReference>
<dbReference type="EC" id="2.7.11.1" evidence="1"/>
<name>A0AAE3GEA1_9PSEU</name>
<dbReference type="Pfam" id="PF00069">
    <property type="entry name" value="Pkinase"/>
    <property type="match status" value="1"/>
</dbReference>
<organism evidence="11 12">
    <name type="scientific">Goodfellowiella coeruleoviolacea</name>
    <dbReference type="NCBI Taxonomy" id="334858"/>
    <lineage>
        <taxon>Bacteria</taxon>
        <taxon>Bacillati</taxon>
        <taxon>Actinomycetota</taxon>
        <taxon>Actinomycetes</taxon>
        <taxon>Pseudonocardiales</taxon>
        <taxon>Pseudonocardiaceae</taxon>
        <taxon>Goodfellowiella</taxon>
    </lineage>
</organism>
<comment type="caution">
    <text evidence="11">The sequence shown here is derived from an EMBL/GenBank/DDBJ whole genome shotgun (WGS) entry which is preliminary data.</text>
</comment>
<dbReference type="CDD" id="cd14014">
    <property type="entry name" value="STKc_PknB_like"/>
    <property type="match status" value="1"/>
</dbReference>
<dbReference type="SMART" id="SM00220">
    <property type="entry name" value="S_TKc"/>
    <property type="match status" value="1"/>
</dbReference>
<feature type="transmembrane region" description="Helical" evidence="9">
    <location>
        <begin position="338"/>
        <end position="357"/>
    </location>
</feature>
<dbReference type="RefSeq" id="WP_253770846.1">
    <property type="nucleotide sequence ID" value="NZ_JAMTCK010000005.1"/>
</dbReference>
<keyword evidence="2" id="KW-0723">Serine/threonine-protein kinase</keyword>
<evidence type="ECO:0000256" key="4">
    <source>
        <dbReference type="ARBA" id="ARBA00022741"/>
    </source>
</evidence>
<dbReference type="InterPro" id="IPR011009">
    <property type="entry name" value="Kinase-like_dom_sf"/>
</dbReference>
<feature type="compositionally biased region" description="Polar residues" evidence="8">
    <location>
        <begin position="409"/>
        <end position="430"/>
    </location>
</feature>
<accession>A0AAE3GEA1</accession>
<keyword evidence="6 7" id="KW-0067">ATP-binding</keyword>
<feature type="compositionally biased region" description="Basic and acidic residues" evidence="8">
    <location>
        <begin position="396"/>
        <end position="408"/>
    </location>
</feature>
<keyword evidence="9" id="KW-1133">Transmembrane helix</keyword>
<keyword evidence="4 7" id="KW-0547">Nucleotide-binding</keyword>
<dbReference type="Gene3D" id="1.10.510.10">
    <property type="entry name" value="Transferase(Phosphotransferase) domain 1"/>
    <property type="match status" value="1"/>
</dbReference>
<keyword evidence="9" id="KW-0472">Membrane</keyword>
<evidence type="ECO:0000256" key="6">
    <source>
        <dbReference type="ARBA" id="ARBA00022840"/>
    </source>
</evidence>
<feature type="domain" description="Protein kinase" evidence="10">
    <location>
        <begin position="12"/>
        <end position="278"/>
    </location>
</feature>
<sequence>MSYEGFLVAGRYRLTDRIGSGAMGVVWQAQDERLARVVAVKQLLLQPGLTAAERNEAIERAMREGRIAAKLHHPNAITVFDVVEEDGAPCLVMEYLPSRSLADVMVERGLMPHGEVAWIGSQVAAALAAAHAAGIVHRDIKPGNVLLGDNGTVKITDFGISRAKDDITVTKTGMIAGTPAYLAPEVARGKDPAPPSDVFSLGSMLYAAIEGEPPFGLSDNTLGVLHAVAAGKINPPQQSGPLVDVVVHMLAPQPEDRPSMARARQLLEAVAAGRTPTLPGVPPAPVADAAATSLVDGDRTRVVAGGPPSVPRAAAVSPATVTSRAATQPPATASRRPLLVAVIALVVLIGVGGLLMANGVFNQREATNGGGTTNVGNPGTSTHTAESPSATEESQPDQRDSSKQHSKVEGTNTKGETSSVTPTMSQSTASVPPVSGTNTPSSDRSSPPPSRSSSSSTPPDDNTSPADDPSKAGS</sequence>
<evidence type="ECO:0000256" key="1">
    <source>
        <dbReference type="ARBA" id="ARBA00012513"/>
    </source>
</evidence>
<evidence type="ECO:0000256" key="7">
    <source>
        <dbReference type="PROSITE-ProRule" id="PRU10141"/>
    </source>
</evidence>
<evidence type="ECO:0000313" key="11">
    <source>
        <dbReference type="EMBL" id="MCP2165744.1"/>
    </source>
</evidence>
<feature type="compositionally biased region" description="Low complexity" evidence="8">
    <location>
        <begin position="437"/>
        <end position="467"/>
    </location>
</feature>
<dbReference type="Gene3D" id="3.30.200.20">
    <property type="entry name" value="Phosphorylase Kinase, domain 1"/>
    <property type="match status" value="1"/>
</dbReference>
<gene>
    <name evidence="11" type="ORF">LX83_002602</name>
</gene>
<feature type="region of interest" description="Disordered" evidence="8">
    <location>
        <begin position="304"/>
        <end position="332"/>
    </location>
</feature>
<keyword evidence="12" id="KW-1185">Reference proteome</keyword>
<evidence type="ECO:0000256" key="8">
    <source>
        <dbReference type="SAM" id="MobiDB-lite"/>
    </source>
</evidence>
<evidence type="ECO:0000256" key="5">
    <source>
        <dbReference type="ARBA" id="ARBA00022777"/>
    </source>
</evidence>
<dbReference type="AlphaFoldDB" id="A0AAE3GEA1"/>
<evidence type="ECO:0000259" key="10">
    <source>
        <dbReference type="PROSITE" id="PS50011"/>
    </source>
</evidence>
<feature type="region of interest" description="Disordered" evidence="8">
    <location>
        <begin position="368"/>
        <end position="474"/>
    </location>
</feature>
<dbReference type="Proteomes" id="UP001206128">
    <property type="component" value="Unassembled WGS sequence"/>
</dbReference>
<proteinExistence type="predicted"/>
<keyword evidence="9" id="KW-0812">Transmembrane</keyword>